<evidence type="ECO:0008006" key="4">
    <source>
        <dbReference type="Google" id="ProtNLM"/>
    </source>
</evidence>
<dbReference type="EMBL" id="FXTH01000013">
    <property type="protein sequence ID" value="SMO79352.1"/>
    <property type="molecule type" value="Genomic_DNA"/>
</dbReference>
<dbReference type="Proteomes" id="UP000317593">
    <property type="component" value="Unassembled WGS sequence"/>
</dbReference>
<keyword evidence="1" id="KW-0732">Signal</keyword>
<dbReference type="AlphaFoldDB" id="A0A521E666"/>
<feature type="chain" id="PRO_5021858250" description="Lipocalin-like domain-containing protein" evidence="1">
    <location>
        <begin position="23"/>
        <end position="241"/>
    </location>
</feature>
<dbReference type="OrthoDB" id="1187383at2"/>
<reference evidence="2 3" key="1">
    <citation type="submission" date="2017-05" db="EMBL/GenBank/DDBJ databases">
        <authorList>
            <person name="Varghese N."/>
            <person name="Submissions S."/>
        </authorList>
    </citation>
    <scope>NUCLEOTIDE SEQUENCE [LARGE SCALE GENOMIC DNA]</scope>
    <source>
        <strain evidence="2 3">DSM 21194</strain>
    </source>
</reference>
<dbReference type="RefSeq" id="WP_142715312.1">
    <property type="nucleotide sequence ID" value="NZ_FXTH01000013.1"/>
</dbReference>
<evidence type="ECO:0000313" key="3">
    <source>
        <dbReference type="Proteomes" id="UP000317593"/>
    </source>
</evidence>
<feature type="signal peptide" evidence="1">
    <location>
        <begin position="1"/>
        <end position="22"/>
    </location>
</feature>
<proteinExistence type="predicted"/>
<organism evidence="2 3">
    <name type="scientific">Fodinibius sediminis</name>
    <dbReference type="NCBI Taxonomy" id="1214077"/>
    <lineage>
        <taxon>Bacteria</taxon>
        <taxon>Pseudomonadati</taxon>
        <taxon>Balneolota</taxon>
        <taxon>Balneolia</taxon>
        <taxon>Balneolales</taxon>
        <taxon>Balneolaceae</taxon>
        <taxon>Fodinibius</taxon>
    </lineage>
</organism>
<protein>
    <recommendedName>
        <fullName evidence="4">Lipocalin-like domain-containing protein</fullName>
    </recommendedName>
</protein>
<name>A0A521E666_9BACT</name>
<gene>
    <name evidence="2" type="ORF">SAMN06265218_113125</name>
</gene>
<evidence type="ECO:0000256" key="1">
    <source>
        <dbReference type="SAM" id="SignalP"/>
    </source>
</evidence>
<sequence>MKYVISWLLLFMIVHSGAVVYAQDNPLTGLWMIENVQVGGQEMTPVAKWTRINPDGTYESGNGWLKNSEGTWTYNEQARTFLAKETNGLTDPYGAFTVGLEEEQMKWVRTEEGQEVTVRMTRIHEIPRSPADKVQGLWEVDRDTHDGKKASSTSDPGKRHTLFIRWDRTYMEHTPEGQRQTGYWHMNAHRPEITFLSHGGEQKPPSWRIKVINDHEMVMTGLADSTKGQVVRYSRLKSFPE</sequence>
<evidence type="ECO:0000313" key="2">
    <source>
        <dbReference type="EMBL" id="SMO79352.1"/>
    </source>
</evidence>
<keyword evidence="3" id="KW-1185">Reference proteome</keyword>
<accession>A0A521E666</accession>